<comment type="similarity">
    <text evidence="3">In the C-terminal section; belongs to the transpeptidase family.</text>
</comment>
<evidence type="ECO:0000256" key="19">
    <source>
        <dbReference type="ARBA" id="ARBA00023136"/>
    </source>
</evidence>
<dbReference type="GO" id="GO:0008360">
    <property type="term" value="P:regulation of cell shape"/>
    <property type="evidence" value="ECO:0007669"/>
    <property type="project" value="UniProtKB-KW"/>
</dbReference>
<keyword evidence="16" id="KW-0735">Signal-anchor</keyword>
<dbReference type="eggNOG" id="COG5009">
    <property type="taxonomic scope" value="Bacteria"/>
</dbReference>
<evidence type="ECO:0000256" key="13">
    <source>
        <dbReference type="ARBA" id="ARBA00022692"/>
    </source>
</evidence>
<dbReference type="OrthoDB" id="9766909at2"/>
<comment type="catalytic activity">
    <reaction evidence="23">
        <text>Preferential cleavage: (Ac)2-L-Lys-D-Ala-|-D-Ala. Also transpeptidation of peptidyl-alanyl moieties that are N-acyl substituents of D-alanine.</text>
        <dbReference type="EC" id="3.4.16.4"/>
    </reaction>
</comment>
<dbReference type="GO" id="GO:0009252">
    <property type="term" value="P:peptidoglycan biosynthetic process"/>
    <property type="evidence" value="ECO:0007669"/>
    <property type="project" value="UniProtKB-UniPathway"/>
</dbReference>
<feature type="transmembrane region" description="Helical" evidence="27">
    <location>
        <begin position="28"/>
        <end position="54"/>
    </location>
</feature>
<sequence length="807" mass="88923">MISPVDYKGPDPSQAGPKPRKKSIWLRLLLWLVIAALSAGALGAGLLVGAWFWLSRDLPSVETLSNYAPPTVTKVLSHDGRLMAEFYRQRRYVVSIDSLPDYVTNAFVAAEDGDFYRHEGVDLAGIMRAALANFKAGRVVQGGSTITQQVAKAMLLTPQRTFVRKIKEMILARRMEHYLSKRQILNLYVNHIYLGHGAYGVEAAARVYFGKPAQKLSVAEAALIAGLVQAPSRYSPIREPKRARNRQIYVIGRLEADGFITAEQAQQARRAQMEVSVHREVEVEAPYYAEAVRQWLMERYGEDALYDGGLVVETACDPALTAAGVQAVSDGLLELTKRQGYGGPLGRVDATSLREAANRPYRPSGLAAGDDVTAIVTRLDPMGHWAELRFGGDRGRLALEDVTWAHRRVTDLERSAGGVGRIEDVLSPGDKVKVRLDRQQDGWWRLILRQDPFAQAALLAMDPHNGRVRVAIGGRDFSKSQFNRSLQASRQPGSAFKPFIYAAALDNDNPVYTPVSVIIDAPVVYDDVSMPGQKWKPKNYENRFYGPTTLRQALEHSRNVVTVKLLAEVGLRKVVNFAQRLGITSRLEPNLSLALGTSGVNLLELTRAYCVFANGGYLVQPVMVERVLDRNGNVLFQNESSPEQVLSPQTAFLTTHLMRGVMEEGTGAGVRVPGYVMAGKTGTTNDLRDAWFMGFTPDLACGVWVGQDDNTPLGRRETGARAAGPIWRQFMTRALEGQPPKEFTVPDGVVFCRVDRQSGALLPPNAAGGFFEAFRAGTEPTVMPANQPDVLEEQVPTEFLQDETFAN</sequence>
<dbReference type="Pfam" id="PF17092">
    <property type="entry name" value="PCB_OB"/>
    <property type="match status" value="1"/>
</dbReference>
<evidence type="ECO:0000259" key="28">
    <source>
        <dbReference type="SMART" id="SM00316"/>
    </source>
</evidence>
<evidence type="ECO:0000256" key="16">
    <source>
        <dbReference type="ARBA" id="ARBA00022968"/>
    </source>
</evidence>
<dbReference type="Pfam" id="PF00905">
    <property type="entry name" value="Transpeptidase"/>
    <property type="match status" value="1"/>
</dbReference>
<dbReference type="FunFam" id="1.10.3810.10:FF:000003">
    <property type="entry name" value="Penicillin-binding protein 1a"/>
    <property type="match status" value="1"/>
</dbReference>
<dbReference type="STRING" id="644282.Deba_2744"/>
<dbReference type="PANTHER" id="PTHR32282:SF27">
    <property type="entry name" value="PENICILLIN-BINDING PROTEIN 1A"/>
    <property type="match status" value="1"/>
</dbReference>
<dbReference type="Gene3D" id="3.40.710.10">
    <property type="entry name" value="DD-peptidase/beta-lactamase superfamily"/>
    <property type="match status" value="2"/>
</dbReference>
<evidence type="ECO:0000256" key="4">
    <source>
        <dbReference type="ARBA" id="ARBA00007739"/>
    </source>
</evidence>
<evidence type="ECO:0000256" key="14">
    <source>
        <dbReference type="ARBA" id="ARBA00022801"/>
    </source>
</evidence>
<evidence type="ECO:0000256" key="3">
    <source>
        <dbReference type="ARBA" id="ARBA00007090"/>
    </source>
</evidence>
<keyword evidence="7" id="KW-1003">Cell membrane</keyword>
<keyword evidence="14" id="KW-0378">Hydrolase</keyword>
<evidence type="ECO:0000256" key="26">
    <source>
        <dbReference type="ARBA" id="ARBA00060592"/>
    </source>
</evidence>
<accession>E1QKK5</accession>
<name>E1QKK5_DESB2</name>
<dbReference type="GO" id="GO:0005886">
    <property type="term" value="C:plasma membrane"/>
    <property type="evidence" value="ECO:0007669"/>
    <property type="project" value="UniProtKB-SubCell"/>
</dbReference>
<evidence type="ECO:0000313" key="30">
    <source>
        <dbReference type="Proteomes" id="UP000009047"/>
    </source>
</evidence>
<dbReference type="InterPro" id="IPR031376">
    <property type="entry name" value="PCB_OB"/>
</dbReference>
<proteinExistence type="inferred from homology"/>
<comment type="subcellular location">
    <subcellularLocation>
        <location evidence="1">Cell inner membrane</location>
        <topology evidence="1">Single-pass type II membrane protein</topology>
    </subcellularLocation>
</comment>
<evidence type="ECO:0000256" key="18">
    <source>
        <dbReference type="ARBA" id="ARBA00022989"/>
    </source>
</evidence>
<dbReference type="RefSeq" id="WP_013259537.1">
    <property type="nucleotide sequence ID" value="NC_014365.1"/>
</dbReference>
<evidence type="ECO:0000313" key="29">
    <source>
        <dbReference type="EMBL" id="ADK86098.1"/>
    </source>
</evidence>
<dbReference type="Pfam" id="PF00912">
    <property type="entry name" value="Transgly"/>
    <property type="match status" value="1"/>
</dbReference>
<evidence type="ECO:0000256" key="21">
    <source>
        <dbReference type="ARBA" id="ARBA00023268"/>
    </source>
</evidence>
<evidence type="ECO:0000256" key="2">
    <source>
        <dbReference type="ARBA" id="ARBA00004752"/>
    </source>
</evidence>
<evidence type="ECO:0000256" key="22">
    <source>
        <dbReference type="ARBA" id="ARBA00023316"/>
    </source>
</evidence>
<keyword evidence="12 29" id="KW-0808">Transferase</keyword>
<dbReference type="InterPro" id="IPR001460">
    <property type="entry name" value="PCN-bd_Tpept"/>
</dbReference>
<keyword evidence="22" id="KW-0961">Cell wall biogenesis/degradation</keyword>
<keyword evidence="15" id="KW-0133">Cell shape</keyword>
<dbReference type="InterPro" id="IPR050396">
    <property type="entry name" value="Glycosyltr_51/Transpeptidase"/>
</dbReference>
<evidence type="ECO:0000256" key="5">
    <source>
        <dbReference type="ARBA" id="ARBA00012448"/>
    </source>
</evidence>
<evidence type="ECO:0000256" key="20">
    <source>
        <dbReference type="ARBA" id="ARBA00023251"/>
    </source>
</evidence>
<dbReference type="SMART" id="SM00316">
    <property type="entry name" value="S1"/>
    <property type="match status" value="1"/>
</dbReference>
<keyword evidence="30" id="KW-1185">Reference proteome</keyword>
<dbReference type="CAZy" id="GT51">
    <property type="family name" value="Glycosyltransferase Family 51"/>
</dbReference>
<keyword evidence="21" id="KW-0511">Multifunctional enzyme</keyword>
<keyword evidence="18 27" id="KW-1133">Transmembrane helix</keyword>
<dbReference type="GO" id="GO:0006508">
    <property type="term" value="P:proteolysis"/>
    <property type="evidence" value="ECO:0007669"/>
    <property type="project" value="UniProtKB-KW"/>
</dbReference>
<dbReference type="InterPro" id="IPR012338">
    <property type="entry name" value="Beta-lactam/transpept-like"/>
</dbReference>
<dbReference type="InterPro" id="IPR003029">
    <property type="entry name" value="S1_domain"/>
</dbReference>
<protein>
    <recommendedName>
        <fullName evidence="6">Penicillin-binding protein 1A</fullName>
        <ecNumber evidence="24">2.4.99.28</ecNumber>
        <ecNumber evidence="5">3.4.16.4</ecNumber>
    </recommendedName>
</protein>
<gene>
    <name evidence="29" type="ordered locus">Deba_2744</name>
</gene>
<dbReference type="AlphaFoldDB" id="E1QKK5"/>
<dbReference type="NCBIfam" id="TIGR02074">
    <property type="entry name" value="PBP_1a_fam"/>
    <property type="match status" value="1"/>
</dbReference>
<evidence type="ECO:0000256" key="11">
    <source>
        <dbReference type="ARBA" id="ARBA00022676"/>
    </source>
</evidence>
<dbReference type="GO" id="GO:0030288">
    <property type="term" value="C:outer membrane-bounded periplasmic space"/>
    <property type="evidence" value="ECO:0007669"/>
    <property type="project" value="TreeGrafter"/>
</dbReference>
<evidence type="ECO:0000256" key="25">
    <source>
        <dbReference type="ARBA" id="ARBA00049902"/>
    </source>
</evidence>
<dbReference type="PANTHER" id="PTHR32282">
    <property type="entry name" value="BINDING PROTEIN TRANSPEPTIDASE, PUTATIVE-RELATED"/>
    <property type="match status" value="1"/>
</dbReference>
<comment type="pathway">
    <text evidence="26">Glycan biosynthesis.</text>
</comment>
<dbReference type="EC" id="3.4.16.4" evidence="5"/>
<dbReference type="SUPFAM" id="SSF56601">
    <property type="entry name" value="beta-lactamase/transpeptidase-like"/>
    <property type="match status" value="1"/>
</dbReference>
<organism evidence="29 30">
    <name type="scientific">Desulfarculus baarsii (strain ATCC 33931 / DSM 2075 / LMG 7858 / VKM B-1802 / 2st14)</name>
    <dbReference type="NCBI Taxonomy" id="644282"/>
    <lineage>
        <taxon>Bacteria</taxon>
        <taxon>Pseudomonadati</taxon>
        <taxon>Thermodesulfobacteriota</taxon>
        <taxon>Desulfarculia</taxon>
        <taxon>Desulfarculales</taxon>
        <taxon>Desulfarculaceae</taxon>
        <taxon>Desulfarculus</taxon>
    </lineage>
</organism>
<dbReference type="KEGG" id="dbr:Deba_2744"/>
<evidence type="ECO:0000256" key="7">
    <source>
        <dbReference type="ARBA" id="ARBA00022475"/>
    </source>
</evidence>
<dbReference type="InterPro" id="IPR001264">
    <property type="entry name" value="Glyco_trans_51"/>
</dbReference>
<evidence type="ECO:0000256" key="27">
    <source>
        <dbReference type="SAM" id="Phobius"/>
    </source>
</evidence>
<keyword evidence="20" id="KW-0046">Antibiotic resistance</keyword>
<dbReference type="GO" id="GO:0008955">
    <property type="term" value="F:peptidoglycan glycosyltransferase activity"/>
    <property type="evidence" value="ECO:0007669"/>
    <property type="project" value="UniProtKB-EC"/>
</dbReference>
<keyword evidence="19 27" id="KW-0472">Membrane</keyword>
<evidence type="ECO:0000256" key="1">
    <source>
        <dbReference type="ARBA" id="ARBA00004249"/>
    </source>
</evidence>
<keyword evidence="9" id="KW-0121">Carboxypeptidase</keyword>
<dbReference type="EMBL" id="CP002085">
    <property type="protein sequence ID" value="ADK86098.1"/>
    <property type="molecule type" value="Genomic_DNA"/>
</dbReference>
<keyword evidence="8" id="KW-0997">Cell inner membrane</keyword>
<dbReference type="GO" id="GO:0071555">
    <property type="term" value="P:cell wall organization"/>
    <property type="evidence" value="ECO:0007669"/>
    <property type="project" value="UniProtKB-KW"/>
</dbReference>
<comment type="catalytic activity">
    <reaction evidence="25">
        <text>[GlcNAc-(1-&gt;4)-Mur2Ac(oyl-L-Ala-gamma-D-Glu-L-Lys-D-Ala-D-Ala)](n)-di-trans,octa-cis-undecaprenyl diphosphate + beta-D-GlcNAc-(1-&gt;4)-Mur2Ac(oyl-L-Ala-gamma-D-Glu-L-Lys-D-Ala-D-Ala)-di-trans,octa-cis-undecaprenyl diphosphate = [GlcNAc-(1-&gt;4)-Mur2Ac(oyl-L-Ala-gamma-D-Glu-L-Lys-D-Ala-D-Ala)](n+1)-di-trans,octa-cis-undecaprenyl diphosphate + di-trans,octa-cis-undecaprenyl diphosphate + H(+)</text>
        <dbReference type="Rhea" id="RHEA:23708"/>
        <dbReference type="Rhea" id="RHEA-COMP:9602"/>
        <dbReference type="Rhea" id="RHEA-COMP:9603"/>
        <dbReference type="ChEBI" id="CHEBI:15378"/>
        <dbReference type="ChEBI" id="CHEBI:58405"/>
        <dbReference type="ChEBI" id="CHEBI:60033"/>
        <dbReference type="ChEBI" id="CHEBI:78435"/>
        <dbReference type="EC" id="2.4.99.28"/>
    </reaction>
</comment>
<dbReference type="HOGENOM" id="CLU_006354_2_4_7"/>
<feature type="domain" description="S1 motif" evidence="28">
    <location>
        <begin position="367"/>
        <end position="451"/>
    </location>
</feature>
<dbReference type="GO" id="GO:0003676">
    <property type="term" value="F:nucleic acid binding"/>
    <property type="evidence" value="ECO:0007669"/>
    <property type="project" value="InterPro"/>
</dbReference>
<evidence type="ECO:0000256" key="17">
    <source>
        <dbReference type="ARBA" id="ARBA00022984"/>
    </source>
</evidence>
<dbReference type="UniPathway" id="UPA00219"/>
<keyword evidence="11 29" id="KW-0328">Glycosyltransferase</keyword>
<comment type="similarity">
    <text evidence="4">In the N-terminal section; belongs to the glycosyltransferase 51 family.</text>
</comment>
<keyword evidence="10" id="KW-0645">Protease</keyword>
<evidence type="ECO:0000256" key="12">
    <source>
        <dbReference type="ARBA" id="ARBA00022679"/>
    </source>
</evidence>
<evidence type="ECO:0000256" key="8">
    <source>
        <dbReference type="ARBA" id="ARBA00022519"/>
    </source>
</evidence>
<comment type="pathway">
    <text evidence="2">Cell wall biogenesis; peptidoglycan biosynthesis.</text>
</comment>
<dbReference type="EC" id="2.4.99.28" evidence="24"/>
<keyword evidence="17" id="KW-0573">Peptidoglycan synthesis</keyword>
<dbReference type="InterPro" id="IPR036950">
    <property type="entry name" value="PBP_transglycosylase"/>
</dbReference>
<dbReference type="GO" id="GO:0008658">
    <property type="term" value="F:penicillin binding"/>
    <property type="evidence" value="ECO:0007669"/>
    <property type="project" value="InterPro"/>
</dbReference>
<keyword evidence="13 27" id="KW-0812">Transmembrane</keyword>
<evidence type="ECO:0000256" key="9">
    <source>
        <dbReference type="ARBA" id="ARBA00022645"/>
    </source>
</evidence>
<dbReference type="SUPFAM" id="SSF53955">
    <property type="entry name" value="Lysozyme-like"/>
    <property type="match status" value="1"/>
</dbReference>
<evidence type="ECO:0000256" key="6">
    <source>
        <dbReference type="ARBA" id="ARBA00018638"/>
    </source>
</evidence>
<evidence type="ECO:0000256" key="24">
    <source>
        <dbReference type="ARBA" id="ARBA00044770"/>
    </source>
</evidence>
<dbReference type="GO" id="GO:0046677">
    <property type="term" value="P:response to antibiotic"/>
    <property type="evidence" value="ECO:0007669"/>
    <property type="project" value="UniProtKB-KW"/>
</dbReference>
<dbReference type="Gene3D" id="1.10.3810.10">
    <property type="entry name" value="Biosynthetic peptidoglycan transglycosylase-like"/>
    <property type="match status" value="1"/>
</dbReference>
<evidence type="ECO:0000256" key="15">
    <source>
        <dbReference type="ARBA" id="ARBA00022960"/>
    </source>
</evidence>
<dbReference type="InterPro" id="IPR023346">
    <property type="entry name" value="Lysozyme-like_dom_sf"/>
</dbReference>
<evidence type="ECO:0000256" key="23">
    <source>
        <dbReference type="ARBA" id="ARBA00034000"/>
    </source>
</evidence>
<reference evidence="29 30" key="1">
    <citation type="journal article" date="2010" name="Stand. Genomic Sci.">
        <title>Complete genome sequence of Desulfarculus baarsii type strain (2st14).</title>
        <authorList>
            <person name="Sun H."/>
            <person name="Spring S."/>
            <person name="Lapidus A."/>
            <person name="Davenport K."/>
            <person name="Del Rio T.G."/>
            <person name="Tice H."/>
            <person name="Nolan M."/>
            <person name="Copeland A."/>
            <person name="Cheng J.F."/>
            <person name="Lucas S."/>
            <person name="Tapia R."/>
            <person name="Goodwin L."/>
            <person name="Pitluck S."/>
            <person name="Ivanova N."/>
            <person name="Pagani I."/>
            <person name="Mavromatis K."/>
            <person name="Ovchinnikova G."/>
            <person name="Pati A."/>
            <person name="Chen A."/>
            <person name="Palaniappan K."/>
            <person name="Hauser L."/>
            <person name="Chang Y.J."/>
            <person name="Jeffries C.D."/>
            <person name="Detter J.C."/>
            <person name="Han C."/>
            <person name="Rohde M."/>
            <person name="Brambilla E."/>
            <person name="Goker M."/>
            <person name="Woyke T."/>
            <person name="Bristow J."/>
            <person name="Eisen J.A."/>
            <person name="Markowitz V."/>
            <person name="Hugenholtz P."/>
            <person name="Kyrpides N.C."/>
            <person name="Klenk H.P."/>
            <person name="Land M."/>
        </authorList>
    </citation>
    <scope>NUCLEOTIDE SEQUENCE [LARGE SCALE GENOMIC DNA]</scope>
    <source>
        <strain evidence="30">ATCC 33931 / DSM 2075 / LMG 7858 / VKM B-1802 / 2st14</strain>
    </source>
</reference>
<dbReference type="Proteomes" id="UP000009047">
    <property type="component" value="Chromosome"/>
</dbReference>
<dbReference type="GO" id="GO:0009002">
    <property type="term" value="F:serine-type D-Ala-D-Ala carboxypeptidase activity"/>
    <property type="evidence" value="ECO:0007669"/>
    <property type="project" value="UniProtKB-EC"/>
</dbReference>
<evidence type="ECO:0000256" key="10">
    <source>
        <dbReference type="ARBA" id="ARBA00022670"/>
    </source>
</evidence>